<dbReference type="FunFam" id="2.90.10.10:FF:000026">
    <property type="entry name" value="Serine/threonine-protein kinase"/>
    <property type="match status" value="2"/>
</dbReference>
<evidence type="ECO:0000313" key="22">
    <source>
        <dbReference type="EMBL" id="KAK7845417.1"/>
    </source>
</evidence>
<evidence type="ECO:0000256" key="3">
    <source>
        <dbReference type="ARBA" id="ARBA00022527"/>
    </source>
</evidence>
<feature type="transmembrane region" description="Helical" evidence="19">
    <location>
        <begin position="425"/>
        <end position="447"/>
    </location>
</feature>
<dbReference type="InterPro" id="IPR051343">
    <property type="entry name" value="G-type_lectin_kinases/EP1-like"/>
</dbReference>
<evidence type="ECO:0000256" key="8">
    <source>
        <dbReference type="ARBA" id="ARBA00022741"/>
    </source>
</evidence>
<evidence type="ECO:0000256" key="13">
    <source>
        <dbReference type="ARBA" id="ARBA00023157"/>
    </source>
</evidence>
<evidence type="ECO:0000256" key="17">
    <source>
        <dbReference type="ARBA" id="ARBA00048679"/>
    </source>
</evidence>
<dbReference type="InterPro" id="IPR001245">
    <property type="entry name" value="Ser-Thr/Tyr_kinase_cat_dom"/>
</dbReference>
<dbReference type="GO" id="GO:0016020">
    <property type="term" value="C:membrane"/>
    <property type="evidence" value="ECO:0007669"/>
    <property type="project" value="UniProtKB-SubCell"/>
</dbReference>
<evidence type="ECO:0000256" key="9">
    <source>
        <dbReference type="ARBA" id="ARBA00022777"/>
    </source>
</evidence>
<comment type="catalytic activity">
    <reaction evidence="17">
        <text>L-seryl-[protein] + ATP = O-phospho-L-seryl-[protein] + ADP + H(+)</text>
        <dbReference type="Rhea" id="RHEA:17989"/>
        <dbReference type="Rhea" id="RHEA-COMP:9863"/>
        <dbReference type="Rhea" id="RHEA-COMP:11604"/>
        <dbReference type="ChEBI" id="CHEBI:15378"/>
        <dbReference type="ChEBI" id="CHEBI:29999"/>
        <dbReference type="ChEBI" id="CHEBI:30616"/>
        <dbReference type="ChEBI" id="CHEBI:83421"/>
        <dbReference type="ChEBI" id="CHEBI:456216"/>
        <dbReference type="EC" id="2.7.11.1"/>
    </reaction>
</comment>
<evidence type="ECO:0000256" key="7">
    <source>
        <dbReference type="ARBA" id="ARBA00022729"/>
    </source>
</evidence>
<name>A0AAW0L1A7_QUESU</name>
<dbReference type="SUPFAM" id="SSF56112">
    <property type="entry name" value="Protein kinase-like (PK-like)"/>
    <property type="match status" value="1"/>
</dbReference>
<dbReference type="InterPro" id="IPR036426">
    <property type="entry name" value="Bulb-type_lectin_dom_sf"/>
</dbReference>
<comment type="caution">
    <text evidence="22">The sequence shown here is derived from an EMBL/GenBank/DDBJ whole genome shotgun (WGS) entry which is preliminary data.</text>
</comment>
<feature type="chain" id="PRO_5043362394" description="non-specific serine/threonine protein kinase" evidence="20">
    <location>
        <begin position="19"/>
        <end position="1106"/>
    </location>
</feature>
<dbReference type="PROSITE" id="PS50927">
    <property type="entry name" value="BULB_LECTIN"/>
    <property type="match status" value="2"/>
</dbReference>
<sequence>MATIFLFLLLSAIFAVEAQSGQSIIEPGSFLTATLTPTTNSSWLSPSGLYAFGFYKQGNGYAVGIFIEGIPQKTVVWTANRDDPLVPADATLNFTSDGQLVLQSAQQGTNTRITNSTGVASASMLDSGNFVLYSSDNNTIWQSFNQSTDTLLPSQHLSVNEVLISSVSDSNHSTGRFLLLMQQDGYLAMYPVGTPYTLEYGYWNYVTPGPENNAKLNLDDNGHLYIDSITGTAGIVDLNLGDNSTKGLLYLLRIDADGILRLYSHSMDQNGTWSVTWSQPDDKCLPKGLCGLNAYCVNTNQSLGCNCLPGFAPTNQSEKSSGCERNFTADSCKGMSYTMELVNNTKWEYKNISVLSLTQEACKAACLEDCKCDAVLFKDGECKMQTLPFRFVTLHQDDSFLALFKVGISTPTTDRNVSKKSKKEVIIISVSLVAFAIVLVISGVVMYRYRVWACKKESNHGNIVLSEEDSLRSFTNAELEKVTDNFKEEIGRGAFGIVYKGAVGDGKKLIAVKRLDKLLAEREREFQTEMKVIGRTHHKNLVQLLGYCHDGPNRLLVYEYMRNVLYNSKSKAIFFSPRLQCTHAIFAVEAQSGQSIIEPGSFLTATLTPTTNSSWLSPSGLYAFGFYKQGNGYAVGIFIEGIPQKTRRSLVPADATLNFTSDGQLVLQSAQQGTNTRITNSTGVASASMLDSGNFVLYSSDNNTIWQSFNQSTDTLLPSQHLSVNEVLISSVSDSNHSTGRFLLLMQQDGYLAMYPVGTPYTLEYGYWNYVTPGPENNAKLNLDDNGHLYIDSITGTAGIVDLNLGDNSTKGLLYLLRIDADGILRLYSHSMDQNGTWSVTWSQPDDKCLPKGLCGLNAYCVNTNQSLGCNCLPGFAPTNQSEKSSGCERNFTADSCKGMSYTMELVNNTKWEYKNISVLSLTQEACKAACLEDCKCDAVLFKDGECKMQTLPFRFVTLHQDDSFLALFKVGISTPTTDRNVSKKSKKEVIIISVSLVAFAIVLVISGVVMYRYRVWACKKESNHGNIVLSEEDSLRSFTNAELEKSVDSNVAEEEAILEEWAYNCFECGELGKLLNEEEVDKKQLERITKVALWCIQYEPSLRPQ</sequence>
<dbReference type="PANTHER" id="PTHR47976:SF7">
    <property type="entry name" value="RECEPTOR-LIKE SERINE_THREONINE-PROTEIN KINASE"/>
    <property type="match status" value="1"/>
</dbReference>
<organism evidence="22 23">
    <name type="scientific">Quercus suber</name>
    <name type="common">Cork oak</name>
    <dbReference type="NCBI Taxonomy" id="58331"/>
    <lineage>
        <taxon>Eukaryota</taxon>
        <taxon>Viridiplantae</taxon>
        <taxon>Streptophyta</taxon>
        <taxon>Embryophyta</taxon>
        <taxon>Tracheophyta</taxon>
        <taxon>Spermatophyta</taxon>
        <taxon>Magnoliopsida</taxon>
        <taxon>eudicotyledons</taxon>
        <taxon>Gunneridae</taxon>
        <taxon>Pentapetalae</taxon>
        <taxon>rosids</taxon>
        <taxon>fabids</taxon>
        <taxon>Fagales</taxon>
        <taxon>Fagaceae</taxon>
        <taxon>Quercus</taxon>
    </lineage>
</organism>
<keyword evidence="10 18" id="KW-0067">ATP-binding</keyword>
<keyword evidence="13" id="KW-1015">Disulfide bond</keyword>
<keyword evidence="4" id="KW-0245">EGF-like domain</keyword>
<evidence type="ECO:0000256" key="20">
    <source>
        <dbReference type="SAM" id="SignalP"/>
    </source>
</evidence>
<dbReference type="GO" id="GO:0004674">
    <property type="term" value="F:protein serine/threonine kinase activity"/>
    <property type="evidence" value="ECO:0007669"/>
    <property type="project" value="UniProtKB-KW"/>
</dbReference>
<dbReference type="AlphaFoldDB" id="A0AAW0L1A7"/>
<evidence type="ECO:0000256" key="15">
    <source>
        <dbReference type="ARBA" id="ARBA00023180"/>
    </source>
</evidence>
<dbReference type="GO" id="GO:0048544">
    <property type="term" value="P:recognition of pollen"/>
    <property type="evidence" value="ECO:0007669"/>
    <property type="project" value="InterPro"/>
</dbReference>
<reference evidence="22 23" key="1">
    <citation type="journal article" date="2018" name="Sci. Data">
        <title>The draft genome sequence of cork oak.</title>
        <authorList>
            <person name="Ramos A.M."/>
            <person name="Usie A."/>
            <person name="Barbosa P."/>
            <person name="Barros P.M."/>
            <person name="Capote T."/>
            <person name="Chaves I."/>
            <person name="Simoes F."/>
            <person name="Abreu I."/>
            <person name="Carrasquinho I."/>
            <person name="Faro C."/>
            <person name="Guimaraes J.B."/>
            <person name="Mendonca D."/>
            <person name="Nobrega F."/>
            <person name="Rodrigues L."/>
            <person name="Saibo N.J.M."/>
            <person name="Varela M.C."/>
            <person name="Egas C."/>
            <person name="Matos J."/>
            <person name="Miguel C.M."/>
            <person name="Oliveira M.M."/>
            <person name="Ricardo C.P."/>
            <person name="Goncalves S."/>
        </authorList>
    </citation>
    <scope>NUCLEOTIDE SEQUENCE [LARGE SCALE GENOMIC DNA]</scope>
    <source>
        <strain evidence="23">cv. HL8</strain>
    </source>
</reference>
<dbReference type="CDD" id="cd00054">
    <property type="entry name" value="EGF_CA"/>
    <property type="match status" value="2"/>
</dbReference>
<gene>
    <name evidence="22" type="primary">LECRK1_15</name>
    <name evidence="22" type="ORF">CFP56_009295</name>
</gene>
<evidence type="ECO:0000256" key="11">
    <source>
        <dbReference type="ARBA" id="ARBA00022989"/>
    </source>
</evidence>
<dbReference type="InterPro" id="IPR017441">
    <property type="entry name" value="Protein_kinase_ATP_BS"/>
</dbReference>
<evidence type="ECO:0000259" key="21">
    <source>
        <dbReference type="PROSITE" id="PS50927"/>
    </source>
</evidence>
<evidence type="ECO:0000256" key="5">
    <source>
        <dbReference type="ARBA" id="ARBA00022679"/>
    </source>
</evidence>
<dbReference type="Pfam" id="PF00954">
    <property type="entry name" value="S_locus_glycop"/>
    <property type="match status" value="2"/>
</dbReference>
<feature type="signal peptide" evidence="20">
    <location>
        <begin position="1"/>
        <end position="18"/>
    </location>
</feature>
<feature type="transmembrane region" description="Helical" evidence="19">
    <location>
        <begin position="990"/>
        <end position="1014"/>
    </location>
</feature>
<keyword evidence="8 18" id="KW-0547">Nucleotide-binding</keyword>
<dbReference type="InterPro" id="IPR001480">
    <property type="entry name" value="Bulb-type_lectin_dom"/>
</dbReference>
<protein>
    <recommendedName>
        <fullName evidence="2">non-specific serine/threonine protein kinase</fullName>
        <ecNumber evidence="2">2.7.11.1</ecNumber>
    </recommendedName>
</protein>
<dbReference type="Gene3D" id="2.90.10.10">
    <property type="entry name" value="Bulb-type lectin domain"/>
    <property type="match status" value="4"/>
</dbReference>
<evidence type="ECO:0000256" key="18">
    <source>
        <dbReference type="PROSITE-ProRule" id="PRU10141"/>
    </source>
</evidence>
<evidence type="ECO:0000256" key="2">
    <source>
        <dbReference type="ARBA" id="ARBA00012513"/>
    </source>
</evidence>
<dbReference type="InterPro" id="IPR000858">
    <property type="entry name" value="S_locus_glycoprot_dom"/>
</dbReference>
<keyword evidence="23" id="KW-1185">Reference proteome</keyword>
<dbReference type="CDD" id="cd00028">
    <property type="entry name" value="B_lectin"/>
    <property type="match status" value="1"/>
</dbReference>
<evidence type="ECO:0000256" key="14">
    <source>
        <dbReference type="ARBA" id="ARBA00023170"/>
    </source>
</evidence>
<keyword evidence="15" id="KW-0325">Glycoprotein</keyword>
<keyword evidence="7 20" id="KW-0732">Signal</keyword>
<comment type="catalytic activity">
    <reaction evidence="16">
        <text>L-threonyl-[protein] + ATP = O-phospho-L-threonyl-[protein] + ADP + H(+)</text>
        <dbReference type="Rhea" id="RHEA:46608"/>
        <dbReference type="Rhea" id="RHEA-COMP:11060"/>
        <dbReference type="Rhea" id="RHEA-COMP:11605"/>
        <dbReference type="ChEBI" id="CHEBI:15378"/>
        <dbReference type="ChEBI" id="CHEBI:30013"/>
        <dbReference type="ChEBI" id="CHEBI:30616"/>
        <dbReference type="ChEBI" id="CHEBI:61977"/>
        <dbReference type="ChEBI" id="CHEBI:456216"/>
        <dbReference type="EC" id="2.7.11.1"/>
    </reaction>
</comment>
<dbReference type="Pfam" id="PF01453">
    <property type="entry name" value="B_lectin"/>
    <property type="match status" value="2"/>
</dbReference>
<dbReference type="EC" id="2.7.11.1" evidence="2"/>
<dbReference type="FunFam" id="3.30.200.20:FF:000059">
    <property type="entry name" value="S-receptor-like serine/threonine-protein kinase"/>
    <property type="match status" value="1"/>
</dbReference>
<dbReference type="InterPro" id="IPR011009">
    <property type="entry name" value="Kinase-like_dom_sf"/>
</dbReference>
<evidence type="ECO:0000313" key="23">
    <source>
        <dbReference type="Proteomes" id="UP000237347"/>
    </source>
</evidence>
<keyword evidence="6 19" id="KW-0812">Transmembrane</keyword>
<dbReference type="Proteomes" id="UP000237347">
    <property type="component" value="Unassembled WGS sequence"/>
</dbReference>
<feature type="domain" description="Bulb-type lectin" evidence="21">
    <location>
        <begin position="600"/>
        <end position="710"/>
    </location>
</feature>
<dbReference type="Gene3D" id="3.30.200.20">
    <property type="entry name" value="Phosphorylase Kinase, domain 1"/>
    <property type="match status" value="1"/>
</dbReference>
<proteinExistence type="predicted"/>
<evidence type="ECO:0000256" key="16">
    <source>
        <dbReference type="ARBA" id="ARBA00047899"/>
    </source>
</evidence>
<dbReference type="SMART" id="SM00108">
    <property type="entry name" value="B_lectin"/>
    <property type="match status" value="2"/>
</dbReference>
<dbReference type="Pfam" id="PF07714">
    <property type="entry name" value="PK_Tyr_Ser-Thr"/>
    <property type="match status" value="1"/>
</dbReference>
<evidence type="ECO:0000256" key="12">
    <source>
        <dbReference type="ARBA" id="ARBA00023136"/>
    </source>
</evidence>
<dbReference type="EMBL" id="PKMF04000170">
    <property type="protein sequence ID" value="KAK7845417.1"/>
    <property type="molecule type" value="Genomic_DNA"/>
</dbReference>
<dbReference type="SUPFAM" id="SSF51110">
    <property type="entry name" value="alpha-D-mannose-specific plant lectins"/>
    <property type="match status" value="2"/>
</dbReference>
<evidence type="ECO:0000256" key="19">
    <source>
        <dbReference type="SAM" id="Phobius"/>
    </source>
</evidence>
<keyword evidence="14" id="KW-0675">Receptor</keyword>
<keyword evidence="9" id="KW-0418">Kinase</keyword>
<keyword evidence="3" id="KW-0723">Serine/threonine-protein kinase</keyword>
<dbReference type="PROSITE" id="PS00107">
    <property type="entry name" value="PROTEIN_KINASE_ATP"/>
    <property type="match status" value="1"/>
</dbReference>
<dbReference type="GO" id="GO:0005524">
    <property type="term" value="F:ATP binding"/>
    <property type="evidence" value="ECO:0007669"/>
    <property type="project" value="UniProtKB-UniRule"/>
</dbReference>
<evidence type="ECO:0000256" key="6">
    <source>
        <dbReference type="ARBA" id="ARBA00022692"/>
    </source>
</evidence>
<evidence type="ECO:0000256" key="4">
    <source>
        <dbReference type="ARBA" id="ARBA00022536"/>
    </source>
</evidence>
<keyword evidence="5" id="KW-0808">Transferase</keyword>
<dbReference type="PANTHER" id="PTHR47976">
    <property type="entry name" value="G-TYPE LECTIN S-RECEPTOR-LIKE SERINE/THREONINE-PROTEIN KINASE SD2-5"/>
    <property type="match status" value="1"/>
</dbReference>
<dbReference type="FunFam" id="2.90.10.10:FF:000013">
    <property type="entry name" value="G-type lectin S-receptor-like serine/threonine-protein kinase LECRK1"/>
    <property type="match status" value="1"/>
</dbReference>
<evidence type="ECO:0000256" key="10">
    <source>
        <dbReference type="ARBA" id="ARBA00022840"/>
    </source>
</evidence>
<comment type="subcellular location">
    <subcellularLocation>
        <location evidence="1">Membrane</location>
        <topology evidence="1">Single-pass type I membrane protein</topology>
    </subcellularLocation>
</comment>
<feature type="domain" description="Bulb-type lectin" evidence="21">
    <location>
        <begin position="28"/>
        <end position="145"/>
    </location>
</feature>
<accession>A0AAW0L1A7</accession>
<feature type="binding site" evidence="18">
    <location>
        <position position="513"/>
    </location>
    <ligand>
        <name>ATP</name>
        <dbReference type="ChEBI" id="CHEBI:30616"/>
    </ligand>
</feature>
<keyword evidence="11 19" id="KW-1133">Transmembrane helix</keyword>
<evidence type="ECO:0000256" key="1">
    <source>
        <dbReference type="ARBA" id="ARBA00004479"/>
    </source>
</evidence>
<keyword evidence="12 19" id="KW-0472">Membrane</keyword>